<evidence type="ECO:0000313" key="11">
    <source>
        <dbReference type="Proteomes" id="UP000183508"/>
    </source>
</evidence>
<feature type="region of interest" description="Disordered" evidence="7">
    <location>
        <begin position="225"/>
        <end position="297"/>
    </location>
</feature>
<dbReference type="InterPro" id="IPR007597">
    <property type="entry name" value="CheC"/>
</dbReference>
<keyword evidence="11" id="KW-1185">Reference proteome</keyword>
<proteinExistence type="inferred from homology"/>
<keyword evidence="4" id="KW-0145">Chemotaxis</keyword>
<reference evidence="11" key="1">
    <citation type="submission" date="2016-10" db="EMBL/GenBank/DDBJ databases">
        <authorList>
            <person name="Varghese N."/>
        </authorList>
    </citation>
    <scope>NUCLEOTIDE SEQUENCE [LARGE SCALE GENOMIC DNA]</scope>
    <source>
        <strain evidence="11">DSM 17980</strain>
    </source>
</reference>
<dbReference type="PANTHER" id="PTHR43484:SF1">
    <property type="entry name" value="FLAGELLAR MOTOR SWITCH PROTEIN FLIN"/>
    <property type="match status" value="1"/>
</dbReference>
<dbReference type="InterPro" id="IPR001172">
    <property type="entry name" value="FliN_T3SS_HrcQb"/>
</dbReference>
<dbReference type="InterPro" id="IPR001543">
    <property type="entry name" value="FliN-like_C"/>
</dbReference>
<dbReference type="Gene3D" id="3.40.1550.10">
    <property type="entry name" value="CheC-like"/>
    <property type="match status" value="1"/>
</dbReference>
<feature type="compositionally biased region" description="Polar residues" evidence="7">
    <location>
        <begin position="242"/>
        <end position="254"/>
    </location>
</feature>
<feature type="domain" description="CheC-like protein" evidence="9">
    <location>
        <begin position="134"/>
        <end position="169"/>
    </location>
</feature>
<keyword evidence="10" id="KW-0966">Cell projection</keyword>
<evidence type="ECO:0000256" key="1">
    <source>
        <dbReference type="ARBA" id="ARBA00004413"/>
    </source>
</evidence>
<gene>
    <name evidence="10" type="ORF">SAMN05421543_10746</name>
</gene>
<dbReference type="Gene3D" id="2.30.330.10">
    <property type="entry name" value="SpoA-like"/>
    <property type="match status" value="1"/>
</dbReference>
<dbReference type="OrthoDB" id="9773459at2"/>
<comment type="subcellular location">
    <subcellularLocation>
        <location evidence="1">Cell membrane</location>
        <topology evidence="1">Peripheral membrane protein</topology>
        <orientation evidence="1">Cytoplasmic side</orientation>
    </subcellularLocation>
</comment>
<dbReference type="eggNOG" id="COG1886">
    <property type="taxonomic scope" value="Bacteria"/>
</dbReference>
<dbReference type="eggNOG" id="COG1776">
    <property type="taxonomic scope" value="Bacteria"/>
</dbReference>
<evidence type="ECO:0000256" key="5">
    <source>
        <dbReference type="ARBA" id="ARBA00022779"/>
    </source>
</evidence>
<dbReference type="CDD" id="cd17907">
    <property type="entry name" value="FliY_FliN-Y"/>
    <property type="match status" value="1"/>
</dbReference>
<name>A0A1I7IQT8_9BACL</name>
<evidence type="ECO:0000259" key="9">
    <source>
        <dbReference type="Pfam" id="PF04509"/>
    </source>
</evidence>
<dbReference type="AlphaFoldDB" id="A0A1I7IQT8"/>
<evidence type="ECO:0000259" key="8">
    <source>
        <dbReference type="Pfam" id="PF01052"/>
    </source>
</evidence>
<protein>
    <submittedName>
        <fullName evidence="10">Flagellar motor switch protein FliN/FliY</fullName>
    </submittedName>
</protein>
<keyword evidence="3" id="KW-1003">Cell membrane</keyword>
<comment type="similarity">
    <text evidence="2">Belongs to the FliN/MopA/SpaO family.</text>
</comment>
<dbReference type="GO" id="GO:0005886">
    <property type="term" value="C:plasma membrane"/>
    <property type="evidence" value="ECO:0007669"/>
    <property type="project" value="UniProtKB-SubCell"/>
</dbReference>
<dbReference type="GO" id="GO:0071973">
    <property type="term" value="P:bacterial-type flagellum-dependent cell motility"/>
    <property type="evidence" value="ECO:0007669"/>
    <property type="project" value="InterPro"/>
</dbReference>
<dbReference type="GO" id="GO:0006935">
    <property type="term" value="P:chemotaxis"/>
    <property type="evidence" value="ECO:0007669"/>
    <property type="project" value="UniProtKB-KW"/>
</dbReference>
<dbReference type="GO" id="GO:0016787">
    <property type="term" value="F:hydrolase activity"/>
    <property type="evidence" value="ECO:0007669"/>
    <property type="project" value="InterPro"/>
</dbReference>
<dbReference type="Pfam" id="PF04509">
    <property type="entry name" value="CheC"/>
    <property type="match status" value="2"/>
</dbReference>
<organism evidence="10 11">
    <name type="scientific">Alicyclobacillus macrosporangiidus</name>
    <dbReference type="NCBI Taxonomy" id="392015"/>
    <lineage>
        <taxon>Bacteria</taxon>
        <taxon>Bacillati</taxon>
        <taxon>Bacillota</taxon>
        <taxon>Bacilli</taxon>
        <taxon>Bacillales</taxon>
        <taxon>Alicyclobacillaceae</taxon>
        <taxon>Alicyclobacillus</taxon>
    </lineage>
</organism>
<dbReference type="InterPro" id="IPR036429">
    <property type="entry name" value="SpoA-like_sf"/>
</dbReference>
<evidence type="ECO:0000256" key="7">
    <source>
        <dbReference type="SAM" id="MobiDB-lite"/>
    </source>
</evidence>
<dbReference type="GO" id="GO:0009425">
    <property type="term" value="C:bacterial-type flagellum basal body"/>
    <property type="evidence" value="ECO:0007669"/>
    <property type="project" value="InterPro"/>
</dbReference>
<keyword evidence="5" id="KW-0283">Flagellar rotation</keyword>
<accession>A0A1I7IQT8</accession>
<evidence type="ECO:0000313" key="10">
    <source>
        <dbReference type="EMBL" id="SFU75268.1"/>
    </source>
</evidence>
<dbReference type="InterPro" id="IPR028976">
    <property type="entry name" value="CheC-like_sf"/>
</dbReference>
<dbReference type="STRING" id="392015.SAMN05421543_10746"/>
<dbReference type="InterPro" id="IPR012826">
    <property type="entry name" value="FliN"/>
</dbReference>
<feature type="domain" description="Flagellar motor switch protein FliN-like C-terminal" evidence="8">
    <location>
        <begin position="322"/>
        <end position="391"/>
    </location>
</feature>
<feature type="domain" description="CheC-like protein" evidence="9">
    <location>
        <begin position="37"/>
        <end position="73"/>
    </location>
</feature>
<dbReference type="InterPro" id="IPR051469">
    <property type="entry name" value="FliN/MopA/SpaO"/>
</dbReference>
<dbReference type="PANTHER" id="PTHR43484">
    <property type="match status" value="1"/>
</dbReference>
<evidence type="ECO:0000256" key="3">
    <source>
        <dbReference type="ARBA" id="ARBA00022475"/>
    </source>
</evidence>
<dbReference type="NCBIfam" id="TIGR02480">
    <property type="entry name" value="fliN"/>
    <property type="match status" value="1"/>
</dbReference>
<dbReference type="EMBL" id="FPBV01000007">
    <property type="protein sequence ID" value="SFU75268.1"/>
    <property type="molecule type" value="Genomic_DNA"/>
</dbReference>
<dbReference type="Proteomes" id="UP000183508">
    <property type="component" value="Unassembled WGS sequence"/>
</dbReference>
<dbReference type="NCBIfam" id="NF005995">
    <property type="entry name" value="PRK08119.1"/>
    <property type="match status" value="1"/>
</dbReference>
<keyword evidence="10" id="KW-0969">Cilium</keyword>
<feature type="compositionally biased region" description="Pro residues" evidence="7">
    <location>
        <begin position="25"/>
        <end position="34"/>
    </location>
</feature>
<dbReference type="SUPFAM" id="SSF103039">
    <property type="entry name" value="CheC-like"/>
    <property type="match status" value="1"/>
</dbReference>
<dbReference type="SUPFAM" id="SSF101801">
    <property type="entry name" value="Surface presentation of antigens (SPOA)"/>
    <property type="match status" value="1"/>
</dbReference>
<keyword evidence="6" id="KW-0472">Membrane</keyword>
<evidence type="ECO:0000256" key="2">
    <source>
        <dbReference type="ARBA" id="ARBA00009226"/>
    </source>
</evidence>
<feature type="region of interest" description="Disordered" evidence="7">
    <location>
        <begin position="16"/>
        <end position="39"/>
    </location>
</feature>
<evidence type="ECO:0000256" key="4">
    <source>
        <dbReference type="ARBA" id="ARBA00022500"/>
    </source>
</evidence>
<dbReference type="PRINTS" id="PR00956">
    <property type="entry name" value="FLGMOTORFLIN"/>
</dbReference>
<dbReference type="Pfam" id="PF01052">
    <property type="entry name" value="FliMN_C"/>
    <property type="match status" value="1"/>
</dbReference>
<evidence type="ECO:0000256" key="6">
    <source>
        <dbReference type="ARBA" id="ARBA00023136"/>
    </source>
</evidence>
<keyword evidence="10" id="KW-0282">Flagellum</keyword>
<dbReference type="GO" id="GO:0003774">
    <property type="term" value="F:cytoskeletal motor activity"/>
    <property type="evidence" value="ECO:0007669"/>
    <property type="project" value="InterPro"/>
</dbReference>
<dbReference type="RefSeq" id="WP_074951332.1">
    <property type="nucleotide sequence ID" value="NZ_FPBV01000007.1"/>
</dbReference>
<sequence>MNDEMKLSQEEIDALLRGEWSAPAPAEPDGPPPLSDEERDMLGEIGNISFGSAATSLSALLQRRVEITTPSVSVLRGDHLEADLARPYVMVMVEFTAGLSGSNALAVELEDAKTIADLMLGGDGRNVDVELNELHLSAVAEAMNQMMGGAATALSTLLGHPVNISPPQVRFVDLAAGDEFDLGQQEWVVMTSFRLRVEDLIDSSIMQLVPISFARELLDHLRRGMGAGDSAQAPMSPDDATEAQTPPASAQSRAATDAPKDQASALRERVASLDGAAAPEVAAAAERKPHSSAPQVQVKRPQFADFDDPAPPAAAPRNLSLLLDVMLDVTVELGRTRKSIREILDLAPGSVIELEKLAGESVDILVNGKRIATGEVVVIDENFGVRVTDILSPVDRVKKLQ</sequence>